<evidence type="ECO:0000256" key="5">
    <source>
        <dbReference type="ARBA" id="ARBA00023180"/>
    </source>
</evidence>
<keyword evidence="2 10" id="KW-0732">Signal</keyword>
<evidence type="ECO:0000256" key="4">
    <source>
        <dbReference type="ARBA" id="ARBA00023157"/>
    </source>
</evidence>
<dbReference type="SUPFAM" id="SSF48726">
    <property type="entry name" value="Immunoglobulin"/>
    <property type="match status" value="1"/>
</dbReference>
<keyword evidence="7" id="KW-0175">Coiled coil</keyword>
<evidence type="ECO:0000256" key="2">
    <source>
        <dbReference type="ARBA" id="ARBA00022729"/>
    </source>
</evidence>
<feature type="chain" id="PRO_5018640992" evidence="10">
    <location>
        <begin position="22"/>
        <end position="486"/>
    </location>
</feature>
<feature type="coiled-coil region" evidence="7">
    <location>
        <begin position="294"/>
        <end position="321"/>
    </location>
</feature>
<evidence type="ECO:0000256" key="6">
    <source>
        <dbReference type="ARBA" id="ARBA00023319"/>
    </source>
</evidence>
<protein>
    <submittedName>
        <fullName evidence="12">Uncharacterized LOC113139595</fullName>
    </submittedName>
</protein>
<dbReference type="GO" id="GO:0050852">
    <property type="term" value="P:T cell receptor signaling pathway"/>
    <property type="evidence" value="ECO:0007669"/>
    <property type="project" value="TreeGrafter"/>
</dbReference>
<dbReference type="OrthoDB" id="10055806at2759"/>
<feature type="region of interest" description="Disordered" evidence="8">
    <location>
        <begin position="373"/>
        <end position="405"/>
    </location>
</feature>
<feature type="compositionally biased region" description="Polar residues" evidence="8">
    <location>
        <begin position="373"/>
        <end position="391"/>
    </location>
</feature>
<evidence type="ECO:0000256" key="10">
    <source>
        <dbReference type="SAM" id="SignalP"/>
    </source>
</evidence>
<evidence type="ECO:0000313" key="13">
    <source>
        <dbReference type="Proteomes" id="UP000261640"/>
    </source>
</evidence>
<reference evidence="12" key="1">
    <citation type="submission" date="2025-08" db="UniProtKB">
        <authorList>
            <consortium name="Ensembl"/>
        </authorList>
    </citation>
    <scope>IDENTIFICATION</scope>
</reference>
<dbReference type="InterPro" id="IPR036179">
    <property type="entry name" value="Ig-like_dom_sf"/>
</dbReference>
<dbReference type="InterPro" id="IPR003599">
    <property type="entry name" value="Ig_sub"/>
</dbReference>
<dbReference type="InterPro" id="IPR050504">
    <property type="entry name" value="IgSF_BTN/MOG"/>
</dbReference>
<dbReference type="InterPro" id="IPR007110">
    <property type="entry name" value="Ig-like_dom"/>
</dbReference>
<feature type="domain" description="Ig-like" evidence="11">
    <location>
        <begin position="24"/>
        <end position="115"/>
    </location>
</feature>
<evidence type="ECO:0000259" key="11">
    <source>
        <dbReference type="PROSITE" id="PS50835"/>
    </source>
</evidence>
<keyword evidence="3 9" id="KW-0472">Membrane</keyword>
<name>A0A3Q3RW94_9TELE</name>
<organism evidence="12 13">
    <name type="scientific">Mastacembelus armatus</name>
    <name type="common">zig-zag eel</name>
    <dbReference type="NCBI Taxonomy" id="205130"/>
    <lineage>
        <taxon>Eukaryota</taxon>
        <taxon>Metazoa</taxon>
        <taxon>Chordata</taxon>
        <taxon>Craniata</taxon>
        <taxon>Vertebrata</taxon>
        <taxon>Euteleostomi</taxon>
        <taxon>Actinopterygii</taxon>
        <taxon>Neopterygii</taxon>
        <taxon>Teleostei</taxon>
        <taxon>Neoteleostei</taxon>
        <taxon>Acanthomorphata</taxon>
        <taxon>Anabantaria</taxon>
        <taxon>Synbranchiformes</taxon>
        <taxon>Mastacembelidae</taxon>
        <taxon>Mastacembelus</taxon>
    </lineage>
</organism>
<proteinExistence type="predicted"/>
<dbReference type="SMART" id="SM00406">
    <property type="entry name" value="IGv"/>
    <property type="match status" value="1"/>
</dbReference>
<dbReference type="GO" id="GO:1903037">
    <property type="term" value="P:regulation of leukocyte cell-cell adhesion"/>
    <property type="evidence" value="ECO:0007669"/>
    <property type="project" value="UniProtKB-ARBA"/>
</dbReference>
<evidence type="ECO:0000256" key="3">
    <source>
        <dbReference type="ARBA" id="ARBA00023136"/>
    </source>
</evidence>
<evidence type="ECO:0000256" key="1">
    <source>
        <dbReference type="ARBA" id="ARBA00004370"/>
    </source>
</evidence>
<dbReference type="GeneID" id="113139595"/>
<feature type="transmembrane region" description="Helical" evidence="9">
    <location>
        <begin position="230"/>
        <end position="253"/>
    </location>
</feature>
<accession>A0A3Q3RW94</accession>
<evidence type="ECO:0000256" key="7">
    <source>
        <dbReference type="SAM" id="Coils"/>
    </source>
</evidence>
<dbReference type="GO" id="GO:0050863">
    <property type="term" value="P:regulation of T cell activation"/>
    <property type="evidence" value="ECO:0007669"/>
    <property type="project" value="UniProtKB-ARBA"/>
</dbReference>
<dbReference type="PROSITE" id="PS50835">
    <property type="entry name" value="IG_LIKE"/>
    <property type="match status" value="1"/>
</dbReference>
<evidence type="ECO:0000256" key="8">
    <source>
        <dbReference type="SAM" id="MobiDB-lite"/>
    </source>
</evidence>
<dbReference type="STRING" id="205130.ENSMAMP00000011735"/>
<dbReference type="SMART" id="SM00409">
    <property type="entry name" value="IG"/>
    <property type="match status" value="1"/>
</dbReference>
<keyword evidence="4" id="KW-1015">Disulfide bond</keyword>
<dbReference type="RefSeq" id="XP_026178682.1">
    <property type="nucleotide sequence ID" value="XM_026322897.1"/>
</dbReference>
<keyword evidence="9" id="KW-0812">Transmembrane</keyword>
<dbReference type="AlphaFoldDB" id="A0A3Q3RW94"/>
<comment type="subcellular location">
    <subcellularLocation>
        <location evidence="1">Membrane</location>
    </subcellularLocation>
</comment>
<feature type="signal peptide" evidence="10">
    <location>
        <begin position="1"/>
        <end position="21"/>
    </location>
</feature>
<evidence type="ECO:0000313" key="12">
    <source>
        <dbReference type="Ensembl" id="ENSMAMP00000011735.1"/>
    </source>
</evidence>
<evidence type="ECO:0000256" key="9">
    <source>
        <dbReference type="SAM" id="Phobius"/>
    </source>
</evidence>
<dbReference type="GO" id="GO:0005102">
    <property type="term" value="F:signaling receptor binding"/>
    <property type="evidence" value="ECO:0007669"/>
    <property type="project" value="TreeGrafter"/>
</dbReference>
<dbReference type="InParanoid" id="A0A3Q3RW94"/>
<dbReference type="Proteomes" id="UP000261640">
    <property type="component" value="Unplaced"/>
</dbReference>
<dbReference type="Gene3D" id="2.60.40.10">
    <property type="entry name" value="Immunoglobulins"/>
    <property type="match status" value="2"/>
</dbReference>
<sequence length="486" mass="54133">MFYRLFLVSALLSCYTGDSSERDPPETVLAFAGGDVILPCTFHTNARGDLPTVEWSKIDLEQKVVFLYRDGCETHEMKDPAFKYRTSLTTNTLQEGDVSLRISDVKLSDAGRYRCMRLWKNTHKEFTFVELIVEAPSEPTLSVVSAEGGIVTVQCEVNCLRKKCQIIFTDDQGNRIPAEDTNWENCTLRQRVTLQNASKRVTCRVQQPEFKETRDKEIFIPADYLKLRCLVIGIAVGSAVSLVFVCGLLGFLLKKHVDRRKPKFRLVSRESAACVPCEEVLLNKSHPNMTNGTIEELQIQVHILKSNLHKRERTIQKLQNDLRSQLNPVQHNQPATVCDPSQHSLSVPEPVIPLSVKKQETSIHVIAHCSNLASSTNNNAPKPAKSAQNNDLKPGLPRQSSAPVPGHRIQITCRTNSIPNIFPALSSSSNASKKKLGSVGRSKSVCYADPEPVVGKIQRRSFSGLSSSNSNHYTVLVDVCEELPQS</sequence>
<dbReference type="GO" id="GO:0001817">
    <property type="term" value="P:regulation of cytokine production"/>
    <property type="evidence" value="ECO:0007669"/>
    <property type="project" value="TreeGrafter"/>
</dbReference>
<dbReference type="Ensembl" id="ENSMAMT00000012049.2">
    <property type="protein sequence ID" value="ENSMAMP00000011735.1"/>
    <property type="gene ID" value="ENSMAMG00000007943.2"/>
</dbReference>
<keyword evidence="9" id="KW-1133">Transmembrane helix</keyword>
<keyword evidence="13" id="KW-1185">Reference proteome</keyword>
<reference evidence="12" key="2">
    <citation type="submission" date="2025-09" db="UniProtKB">
        <authorList>
            <consortium name="Ensembl"/>
        </authorList>
    </citation>
    <scope>IDENTIFICATION</scope>
</reference>
<dbReference type="InterPro" id="IPR013106">
    <property type="entry name" value="Ig_V-set"/>
</dbReference>
<keyword evidence="6" id="KW-0393">Immunoglobulin domain</keyword>
<keyword evidence="5" id="KW-0325">Glycoprotein</keyword>
<dbReference type="PANTHER" id="PTHR24100">
    <property type="entry name" value="BUTYROPHILIN"/>
    <property type="match status" value="1"/>
</dbReference>
<dbReference type="Pfam" id="PF07686">
    <property type="entry name" value="V-set"/>
    <property type="match status" value="1"/>
</dbReference>
<dbReference type="PANTHER" id="PTHR24100:SF151">
    <property type="entry name" value="ICOS LIGAND"/>
    <property type="match status" value="1"/>
</dbReference>
<dbReference type="GO" id="GO:0009897">
    <property type="term" value="C:external side of plasma membrane"/>
    <property type="evidence" value="ECO:0007669"/>
    <property type="project" value="TreeGrafter"/>
</dbReference>
<dbReference type="InterPro" id="IPR013783">
    <property type="entry name" value="Ig-like_fold"/>
</dbReference>
<dbReference type="FunFam" id="2.60.40.10:FF:000142">
    <property type="entry name" value="V-set domain-containing T-cell activation inhibitor 1"/>
    <property type="match status" value="1"/>
</dbReference>
<dbReference type="GeneTree" id="ENSGT01050000244843"/>